<evidence type="ECO:0000256" key="6">
    <source>
        <dbReference type="PIRNR" id="PIRNR001084"/>
    </source>
</evidence>
<dbReference type="Gene3D" id="2.60.40.1180">
    <property type="entry name" value="Golgi alpha-mannosidase II"/>
    <property type="match status" value="1"/>
</dbReference>
<evidence type="ECO:0000259" key="7">
    <source>
        <dbReference type="Pfam" id="PF02449"/>
    </source>
</evidence>
<evidence type="ECO:0000256" key="2">
    <source>
        <dbReference type="ARBA" id="ARBA00005940"/>
    </source>
</evidence>
<feature type="domain" description="Glycoside hydrolase family 42 N-terminal" evidence="7">
    <location>
        <begin position="19"/>
        <end position="390"/>
    </location>
</feature>
<dbReference type="PANTHER" id="PTHR36447:SF1">
    <property type="entry name" value="BETA-GALACTOSIDASE GANA"/>
    <property type="match status" value="1"/>
</dbReference>
<dbReference type="InterPro" id="IPR013780">
    <property type="entry name" value="Glyco_hydro_b"/>
</dbReference>
<dbReference type="InterPro" id="IPR013529">
    <property type="entry name" value="Glyco_hydro_42_N"/>
</dbReference>
<dbReference type="Gene3D" id="3.40.50.880">
    <property type="match status" value="1"/>
</dbReference>
<gene>
    <name evidence="10" type="ORF">ACFPK8_16485</name>
</gene>
<feature type="domain" description="Beta-galactosidase trimerisation" evidence="8">
    <location>
        <begin position="402"/>
        <end position="604"/>
    </location>
</feature>
<dbReference type="Pfam" id="PF08533">
    <property type="entry name" value="Glyco_hydro_42C"/>
    <property type="match status" value="1"/>
</dbReference>
<name>A0ABW0FKB6_9MICO</name>
<keyword evidence="5 6" id="KW-0326">Glycosidase</keyword>
<dbReference type="PANTHER" id="PTHR36447">
    <property type="entry name" value="BETA-GALACTOSIDASE GANA"/>
    <property type="match status" value="1"/>
</dbReference>
<evidence type="ECO:0000259" key="8">
    <source>
        <dbReference type="Pfam" id="PF08532"/>
    </source>
</evidence>
<dbReference type="Proteomes" id="UP001595937">
    <property type="component" value="Unassembled WGS sequence"/>
</dbReference>
<comment type="caution">
    <text evidence="10">The sequence shown here is derived from an EMBL/GenBank/DDBJ whole genome shotgun (WGS) entry which is preliminary data.</text>
</comment>
<dbReference type="EMBL" id="JBHSLN010000086">
    <property type="protein sequence ID" value="MFC5299113.1"/>
    <property type="molecule type" value="Genomic_DNA"/>
</dbReference>
<comment type="catalytic activity">
    <reaction evidence="1 6">
        <text>Hydrolysis of terminal non-reducing beta-D-galactose residues in beta-D-galactosides.</text>
        <dbReference type="EC" id="3.2.1.23"/>
    </reaction>
</comment>
<sequence>MTVSRPWPLGVDGIIYGGDYNPEQWPREVRLEDVDLMREAGVNLVSVAIFAWATLEPREGEYDFAWLDEVMDDLADAGIKVALATATASPPPWLTRTHPELLPVTEGGTVLGQGGRQAYAVSAPLFREYALRMTRVMAERYGEHPALALWHVDNELGCHVPHDYSDHAAFAFRGWLERRYETIEALNDAWGTAFWSQRYDSFEEILPPRAAPTYANPTQQLDFARYSSDELLTHYRALRDVLREVTPGIPATTNFMLSSATKWMDYYSWAGDVDLVANDHYLIAAQERGQIELAMAADLTRGVAGGDPWILMEHSTSAVNWQPRNRAKGRGEMLRNSLSHVARGADGIMFFQWRQSRAGAEKFHSAMVPHGGQDTDVWRNTVALGRALEALAPVHGSRVLNRVAIVVDYPSWWASELDSHPTQALRYNEELLRWYTALWDLGVGVDMVPTGIDLTGYELVIAPTLYSVHEEDADRLADAARAGTQVVITFFSGIVDENDHVHLGGYPGAFRDLLGVRTEEFYPLQAGEILHLDDGTDADLWSEKTHLEGAEVVRSWADGPLRGWPAVTRHGVGADDGAAWYVAARPSAEGLETLVAEIVAAAGVEPSVSGLHRDVEAVRRFAEDGTTYLFVLNHSDRDQVVQVSGRELLTGTDAGGAFTVHAGSAAVIQER</sequence>
<dbReference type="InterPro" id="IPR029062">
    <property type="entry name" value="Class_I_gatase-like"/>
</dbReference>
<evidence type="ECO:0000313" key="10">
    <source>
        <dbReference type="EMBL" id="MFC5299113.1"/>
    </source>
</evidence>
<evidence type="ECO:0000313" key="11">
    <source>
        <dbReference type="Proteomes" id="UP001595937"/>
    </source>
</evidence>
<organism evidence="10 11">
    <name type="scientific">Brachybacterium tyrofermentans</name>
    <dbReference type="NCBI Taxonomy" id="47848"/>
    <lineage>
        <taxon>Bacteria</taxon>
        <taxon>Bacillati</taxon>
        <taxon>Actinomycetota</taxon>
        <taxon>Actinomycetes</taxon>
        <taxon>Micrococcales</taxon>
        <taxon>Dermabacteraceae</taxon>
        <taxon>Brachybacterium</taxon>
    </lineage>
</organism>
<dbReference type="SUPFAM" id="SSF51445">
    <property type="entry name" value="(Trans)glycosidases"/>
    <property type="match status" value="1"/>
</dbReference>
<keyword evidence="11" id="KW-1185">Reference proteome</keyword>
<dbReference type="CDD" id="cd03143">
    <property type="entry name" value="A4_beta-galactosidase_middle_domain"/>
    <property type="match status" value="1"/>
</dbReference>
<evidence type="ECO:0000256" key="3">
    <source>
        <dbReference type="ARBA" id="ARBA00012756"/>
    </source>
</evidence>
<dbReference type="Pfam" id="PF08532">
    <property type="entry name" value="Glyco_hydro_42M"/>
    <property type="match status" value="1"/>
</dbReference>
<accession>A0ABW0FKB6</accession>
<dbReference type="InterPro" id="IPR017853">
    <property type="entry name" value="GH"/>
</dbReference>
<dbReference type="InterPro" id="IPR003476">
    <property type="entry name" value="Glyco_hydro_42"/>
</dbReference>
<dbReference type="Pfam" id="PF02449">
    <property type="entry name" value="Glyco_hydro_42"/>
    <property type="match status" value="1"/>
</dbReference>
<dbReference type="SUPFAM" id="SSF52317">
    <property type="entry name" value="Class I glutamine amidotransferase-like"/>
    <property type="match status" value="1"/>
</dbReference>
<dbReference type="RefSeq" id="WP_193116610.1">
    <property type="nucleotide sequence ID" value="NZ_BAAAIR010000042.1"/>
</dbReference>
<dbReference type="InterPro" id="IPR013738">
    <property type="entry name" value="Beta_galactosidase_Trimer"/>
</dbReference>
<dbReference type="EC" id="3.2.1.23" evidence="3 6"/>
<evidence type="ECO:0000256" key="5">
    <source>
        <dbReference type="ARBA" id="ARBA00023295"/>
    </source>
</evidence>
<dbReference type="Gene3D" id="3.20.20.80">
    <property type="entry name" value="Glycosidases"/>
    <property type="match status" value="1"/>
</dbReference>
<feature type="domain" description="Beta-galactosidase C-terminal" evidence="9">
    <location>
        <begin position="614"/>
        <end position="670"/>
    </location>
</feature>
<proteinExistence type="inferred from homology"/>
<protein>
    <recommendedName>
        <fullName evidence="3 6">Beta-galactosidase</fullName>
        <shortName evidence="6">Beta-gal</shortName>
        <ecNumber evidence="3 6">3.2.1.23</ecNumber>
    </recommendedName>
</protein>
<evidence type="ECO:0000259" key="9">
    <source>
        <dbReference type="Pfam" id="PF08533"/>
    </source>
</evidence>
<evidence type="ECO:0000256" key="1">
    <source>
        <dbReference type="ARBA" id="ARBA00001412"/>
    </source>
</evidence>
<dbReference type="PIRSF" id="PIRSF001084">
    <property type="entry name" value="B-galactosidase"/>
    <property type="match status" value="1"/>
</dbReference>
<reference evidence="11" key="1">
    <citation type="journal article" date="2019" name="Int. J. Syst. Evol. Microbiol.">
        <title>The Global Catalogue of Microorganisms (GCM) 10K type strain sequencing project: providing services to taxonomists for standard genome sequencing and annotation.</title>
        <authorList>
            <consortium name="The Broad Institute Genomics Platform"/>
            <consortium name="The Broad Institute Genome Sequencing Center for Infectious Disease"/>
            <person name="Wu L."/>
            <person name="Ma J."/>
        </authorList>
    </citation>
    <scope>NUCLEOTIDE SEQUENCE [LARGE SCALE GENOMIC DNA]</scope>
    <source>
        <strain evidence="11">CGMCC 1.16455</strain>
    </source>
</reference>
<dbReference type="GO" id="GO:0004565">
    <property type="term" value="F:beta-galactosidase activity"/>
    <property type="evidence" value="ECO:0007669"/>
    <property type="project" value="UniProtKB-EC"/>
</dbReference>
<comment type="similarity">
    <text evidence="2 6">Belongs to the glycosyl hydrolase 42 family.</text>
</comment>
<dbReference type="InterPro" id="IPR013739">
    <property type="entry name" value="Beta_galactosidase_C"/>
</dbReference>
<dbReference type="GeneID" id="303297835"/>
<keyword evidence="4 6" id="KW-0378">Hydrolase</keyword>
<evidence type="ECO:0000256" key="4">
    <source>
        <dbReference type="ARBA" id="ARBA00022801"/>
    </source>
</evidence>